<dbReference type="InterPro" id="IPR007110">
    <property type="entry name" value="Ig-like_dom"/>
</dbReference>
<dbReference type="SUPFAM" id="SSF48726">
    <property type="entry name" value="Immunoglobulin"/>
    <property type="match status" value="1"/>
</dbReference>
<dbReference type="AlphaFoldDB" id="A0A3B5LJE2"/>
<feature type="domain" description="Ig-like" evidence="1">
    <location>
        <begin position="18"/>
        <end position="75"/>
    </location>
</feature>
<dbReference type="InterPro" id="IPR036179">
    <property type="entry name" value="Ig-like_dom_sf"/>
</dbReference>
<dbReference type="InterPro" id="IPR003599">
    <property type="entry name" value="Ig_sub"/>
</dbReference>
<dbReference type="STRING" id="32473.ENSXCOP00000009731"/>
<dbReference type="Gene3D" id="2.60.40.10">
    <property type="entry name" value="Immunoglobulins"/>
    <property type="match status" value="1"/>
</dbReference>
<keyword evidence="3" id="KW-1185">Reference proteome</keyword>
<dbReference type="Proteomes" id="UP000261380">
    <property type="component" value="Unplaced"/>
</dbReference>
<dbReference type="SMART" id="SM00409">
    <property type="entry name" value="IG"/>
    <property type="match status" value="1"/>
</dbReference>
<sequence>SVTSDLSDVYINEKVVLKSVSFKCEPNLPAEWKIIWYKNYQPLDKEGPSFNIESVTANDKGAYACQAKLKSRPFSTGFSNTTNLNVKCEFSSFIYYCIIFTLIQNKMTMAVDRVLYSSIVMGS</sequence>
<evidence type="ECO:0000313" key="2">
    <source>
        <dbReference type="Ensembl" id="ENSXCOP00000009731.1"/>
    </source>
</evidence>
<dbReference type="InterPro" id="IPR013783">
    <property type="entry name" value="Ig-like_fold"/>
</dbReference>
<evidence type="ECO:0000259" key="1">
    <source>
        <dbReference type="PROSITE" id="PS50835"/>
    </source>
</evidence>
<evidence type="ECO:0000313" key="3">
    <source>
        <dbReference type="Proteomes" id="UP000261380"/>
    </source>
</evidence>
<reference evidence="2" key="1">
    <citation type="submission" date="2025-08" db="UniProtKB">
        <authorList>
            <consortium name="Ensembl"/>
        </authorList>
    </citation>
    <scope>IDENTIFICATION</scope>
</reference>
<dbReference type="Ensembl" id="ENSXCOT00000009845.1">
    <property type="protein sequence ID" value="ENSXCOP00000009731.1"/>
    <property type="gene ID" value="ENSXCOG00000007400.1"/>
</dbReference>
<organism evidence="2 3">
    <name type="scientific">Xiphophorus couchianus</name>
    <name type="common">Monterrey platyfish</name>
    <dbReference type="NCBI Taxonomy" id="32473"/>
    <lineage>
        <taxon>Eukaryota</taxon>
        <taxon>Metazoa</taxon>
        <taxon>Chordata</taxon>
        <taxon>Craniata</taxon>
        <taxon>Vertebrata</taxon>
        <taxon>Euteleostomi</taxon>
        <taxon>Actinopterygii</taxon>
        <taxon>Neopterygii</taxon>
        <taxon>Teleostei</taxon>
        <taxon>Neoteleostei</taxon>
        <taxon>Acanthomorphata</taxon>
        <taxon>Ovalentaria</taxon>
        <taxon>Atherinomorphae</taxon>
        <taxon>Cyprinodontiformes</taxon>
        <taxon>Poeciliidae</taxon>
        <taxon>Poeciliinae</taxon>
        <taxon>Xiphophorus</taxon>
    </lineage>
</organism>
<reference evidence="2" key="2">
    <citation type="submission" date="2025-09" db="UniProtKB">
        <authorList>
            <consortium name="Ensembl"/>
        </authorList>
    </citation>
    <scope>IDENTIFICATION</scope>
</reference>
<protein>
    <recommendedName>
        <fullName evidence="1">Ig-like domain-containing protein</fullName>
    </recommendedName>
</protein>
<name>A0A3B5LJE2_9TELE</name>
<accession>A0A3B5LJE2</accession>
<proteinExistence type="predicted"/>
<dbReference type="PROSITE" id="PS50835">
    <property type="entry name" value="IG_LIKE"/>
    <property type="match status" value="1"/>
</dbReference>